<evidence type="ECO:0000256" key="1">
    <source>
        <dbReference type="ARBA" id="ARBA00004163"/>
    </source>
</evidence>
<evidence type="ECO:0000256" key="9">
    <source>
        <dbReference type="ARBA" id="ARBA00037934"/>
    </source>
</evidence>
<keyword evidence="5" id="KW-0931">ER-Golgi transport</keyword>
<evidence type="ECO:0000256" key="7">
    <source>
        <dbReference type="ARBA" id="ARBA00023054"/>
    </source>
</evidence>
<keyword evidence="4" id="KW-0256">Endoplasmic reticulum</keyword>
<comment type="subcellular location">
    <subcellularLocation>
        <location evidence="1">Endoplasmic reticulum membrane</location>
        <topology evidence="1">Single-pass type IV membrane protein</topology>
    </subcellularLocation>
</comment>
<feature type="compositionally biased region" description="Polar residues" evidence="10">
    <location>
        <begin position="126"/>
        <end position="136"/>
    </location>
</feature>
<evidence type="ECO:0000256" key="6">
    <source>
        <dbReference type="ARBA" id="ARBA00022989"/>
    </source>
</evidence>
<name>A0A1E3Q3J7_LIPST</name>
<feature type="domain" description="Sec20 C-terminal" evidence="12">
    <location>
        <begin position="143"/>
        <end position="232"/>
    </location>
</feature>
<dbReference type="InterPro" id="IPR056173">
    <property type="entry name" value="Sec20_C"/>
</dbReference>
<keyword evidence="7" id="KW-0175">Coiled coil</keyword>
<evidence type="ECO:0000256" key="11">
    <source>
        <dbReference type="SAM" id="Phobius"/>
    </source>
</evidence>
<evidence type="ECO:0000313" key="13">
    <source>
        <dbReference type="EMBL" id="ODQ72221.1"/>
    </source>
</evidence>
<dbReference type="STRING" id="675824.A0A1E3Q3J7"/>
<feature type="transmembrane region" description="Helical" evidence="11">
    <location>
        <begin position="211"/>
        <end position="229"/>
    </location>
</feature>
<organism evidence="13 14">
    <name type="scientific">Lipomyces starkeyi NRRL Y-11557</name>
    <dbReference type="NCBI Taxonomy" id="675824"/>
    <lineage>
        <taxon>Eukaryota</taxon>
        <taxon>Fungi</taxon>
        <taxon>Dikarya</taxon>
        <taxon>Ascomycota</taxon>
        <taxon>Saccharomycotina</taxon>
        <taxon>Lipomycetes</taxon>
        <taxon>Lipomycetales</taxon>
        <taxon>Lipomycetaceae</taxon>
        <taxon>Lipomyces</taxon>
    </lineage>
</organism>
<gene>
    <name evidence="13" type="ORF">LIPSTDRAFT_4568</name>
</gene>
<evidence type="ECO:0000256" key="10">
    <source>
        <dbReference type="SAM" id="MobiDB-lite"/>
    </source>
</evidence>
<dbReference type="Pfam" id="PF03908">
    <property type="entry name" value="Sec20"/>
    <property type="match status" value="1"/>
</dbReference>
<sequence length="318" mass="35134">MSSLESTIDKLVAAHIAIAHQITQLLKLATDDEFARSLLASKIHNQLREADILVEEADILVQDYADGGDGGVSKSALAGKLHEVKEDLKLDRSSYRKAQILSRRTTQNTQRQERELLFASAKSHQRGSTTSSSPPVSNALRTAEEATATLRRTHQLLEAEVARSALSLEVLDESNVALKKLTTQYTAFDVLLGTSRRVISVLEQADKWDRIYMLGAMGFLLLVLCWVLWRRVFRGPVRLVIWTFVKGGKVISWAVGHGNSTTDDEEMKWEWNSEDNIVSATVSTVADTISTTVLAAIESDIYASTASQILATALHDEL</sequence>
<dbReference type="PANTHER" id="PTHR12825:SF0">
    <property type="entry name" value="VESICLE TRANSPORT PROTEIN SEC20"/>
    <property type="match status" value="1"/>
</dbReference>
<keyword evidence="2" id="KW-0813">Transport</keyword>
<comment type="similarity">
    <text evidence="9">Belongs to the SEC20 family.</text>
</comment>
<evidence type="ECO:0000256" key="8">
    <source>
        <dbReference type="ARBA" id="ARBA00023136"/>
    </source>
</evidence>
<dbReference type="OrthoDB" id="4086189at2759"/>
<dbReference type="GO" id="GO:0005484">
    <property type="term" value="F:SNAP receptor activity"/>
    <property type="evidence" value="ECO:0007669"/>
    <property type="project" value="InterPro"/>
</dbReference>
<evidence type="ECO:0000259" key="12">
    <source>
        <dbReference type="Pfam" id="PF03908"/>
    </source>
</evidence>
<dbReference type="EMBL" id="KV454296">
    <property type="protein sequence ID" value="ODQ72221.1"/>
    <property type="molecule type" value="Genomic_DNA"/>
</dbReference>
<keyword evidence="8 11" id="KW-0472">Membrane</keyword>
<feature type="region of interest" description="Disordered" evidence="10">
    <location>
        <begin position="119"/>
        <end position="139"/>
    </location>
</feature>
<keyword evidence="3 11" id="KW-0812">Transmembrane</keyword>
<dbReference type="GO" id="GO:0031201">
    <property type="term" value="C:SNARE complex"/>
    <property type="evidence" value="ECO:0007669"/>
    <property type="project" value="TreeGrafter"/>
</dbReference>
<dbReference type="AlphaFoldDB" id="A0A1E3Q3J7"/>
<accession>A0A1E3Q3J7</accession>
<dbReference type="Proteomes" id="UP000094385">
    <property type="component" value="Unassembled WGS sequence"/>
</dbReference>
<protein>
    <recommendedName>
        <fullName evidence="12">Sec20 C-terminal domain-containing protein</fullName>
    </recommendedName>
</protein>
<keyword evidence="14" id="KW-1185">Reference proteome</keyword>
<keyword evidence="6 11" id="KW-1133">Transmembrane helix</keyword>
<evidence type="ECO:0000256" key="3">
    <source>
        <dbReference type="ARBA" id="ARBA00022692"/>
    </source>
</evidence>
<dbReference type="GO" id="GO:0005789">
    <property type="term" value="C:endoplasmic reticulum membrane"/>
    <property type="evidence" value="ECO:0007669"/>
    <property type="project" value="UniProtKB-SubCell"/>
</dbReference>
<evidence type="ECO:0000256" key="4">
    <source>
        <dbReference type="ARBA" id="ARBA00022824"/>
    </source>
</evidence>
<proteinExistence type="inferred from homology"/>
<dbReference type="PANTHER" id="PTHR12825">
    <property type="entry name" value="BNIP1-RELATED"/>
    <property type="match status" value="1"/>
</dbReference>
<evidence type="ECO:0000256" key="2">
    <source>
        <dbReference type="ARBA" id="ARBA00022448"/>
    </source>
</evidence>
<evidence type="ECO:0000256" key="5">
    <source>
        <dbReference type="ARBA" id="ARBA00022892"/>
    </source>
</evidence>
<reference evidence="13 14" key="1">
    <citation type="journal article" date="2016" name="Proc. Natl. Acad. Sci. U.S.A.">
        <title>Comparative genomics of biotechnologically important yeasts.</title>
        <authorList>
            <person name="Riley R."/>
            <person name="Haridas S."/>
            <person name="Wolfe K.H."/>
            <person name="Lopes M.R."/>
            <person name="Hittinger C.T."/>
            <person name="Goeker M."/>
            <person name="Salamov A.A."/>
            <person name="Wisecaver J.H."/>
            <person name="Long T.M."/>
            <person name="Calvey C.H."/>
            <person name="Aerts A.L."/>
            <person name="Barry K.W."/>
            <person name="Choi C."/>
            <person name="Clum A."/>
            <person name="Coughlan A.Y."/>
            <person name="Deshpande S."/>
            <person name="Douglass A.P."/>
            <person name="Hanson S.J."/>
            <person name="Klenk H.-P."/>
            <person name="LaButti K.M."/>
            <person name="Lapidus A."/>
            <person name="Lindquist E.A."/>
            <person name="Lipzen A.M."/>
            <person name="Meier-Kolthoff J.P."/>
            <person name="Ohm R.A."/>
            <person name="Otillar R.P."/>
            <person name="Pangilinan J.L."/>
            <person name="Peng Y."/>
            <person name="Rokas A."/>
            <person name="Rosa C.A."/>
            <person name="Scheuner C."/>
            <person name="Sibirny A.A."/>
            <person name="Slot J.C."/>
            <person name="Stielow J.B."/>
            <person name="Sun H."/>
            <person name="Kurtzman C.P."/>
            <person name="Blackwell M."/>
            <person name="Grigoriev I.V."/>
            <person name="Jeffries T.W."/>
        </authorList>
    </citation>
    <scope>NUCLEOTIDE SEQUENCE [LARGE SCALE GENOMIC DNA]</scope>
    <source>
        <strain evidence="13 14">NRRL Y-11557</strain>
    </source>
</reference>
<evidence type="ECO:0000313" key="14">
    <source>
        <dbReference type="Proteomes" id="UP000094385"/>
    </source>
</evidence>
<dbReference type="GO" id="GO:0006890">
    <property type="term" value="P:retrograde vesicle-mediated transport, Golgi to endoplasmic reticulum"/>
    <property type="evidence" value="ECO:0007669"/>
    <property type="project" value="InterPro"/>
</dbReference>
<dbReference type="InterPro" id="IPR005606">
    <property type="entry name" value="Sec20"/>
</dbReference>